<evidence type="ECO:0000259" key="8">
    <source>
        <dbReference type="PROSITE" id="PS51007"/>
    </source>
</evidence>
<dbReference type="Gene3D" id="1.10.760.10">
    <property type="entry name" value="Cytochrome c-like domain"/>
    <property type="match status" value="1"/>
</dbReference>
<dbReference type="PANTHER" id="PTHR11961">
    <property type="entry name" value="CYTOCHROME C"/>
    <property type="match status" value="1"/>
</dbReference>
<evidence type="ECO:0000256" key="6">
    <source>
        <dbReference type="PROSITE-ProRule" id="PRU00433"/>
    </source>
</evidence>
<dbReference type="GO" id="GO:0020037">
    <property type="term" value="F:heme binding"/>
    <property type="evidence" value="ECO:0007669"/>
    <property type="project" value="InterPro"/>
</dbReference>
<dbReference type="SUPFAM" id="SSF46626">
    <property type="entry name" value="Cytochrome c"/>
    <property type="match status" value="1"/>
</dbReference>
<dbReference type="InterPro" id="IPR009056">
    <property type="entry name" value="Cyt_c-like_dom"/>
</dbReference>
<dbReference type="PRINTS" id="PR00604">
    <property type="entry name" value="CYTCHRMECIAB"/>
</dbReference>
<dbReference type="AlphaFoldDB" id="A0A178Y6M1"/>
<sequence>MRIAVVALSSSALFLCPVAGHAQEGDAEAGATVFKKCSACHVVDKDQNKVGPSLLGVIGRTAGTHADFKYSKAMVDAGKSGLVWDEATLHEYLRDPKAKVKGTKMVFPGLKKDEEIVNVIAYLKQHPK</sequence>
<dbReference type="Pfam" id="PF00034">
    <property type="entry name" value="Cytochrom_C"/>
    <property type="match status" value="1"/>
</dbReference>
<dbReference type="EMBL" id="LPUX01000049">
    <property type="protein sequence ID" value="OAP42984.1"/>
    <property type="molecule type" value="Genomic_DNA"/>
</dbReference>
<dbReference type="InterPro" id="IPR036909">
    <property type="entry name" value="Cyt_c-like_dom_sf"/>
</dbReference>
<protein>
    <submittedName>
        <fullName evidence="9">Cytochrome C</fullName>
    </submittedName>
</protein>
<reference evidence="9 10" key="1">
    <citation type="journal article" date="2016" name="Int. J. Syst. Evol. Microbiol.">
        <title>Ensifer glycinis sp. nov., an novel rhizobial species associated with Glycine spp.</title>
        <authorList>
            <person name="Yan H."/>
            <person name="Yan J."/>
            <person name="Sui X.H."/>
            <person name="Wang E.T."/>
            <person name="Chen W.X."/>
            <person name="Zhang X.X."/>
            <person name="Chen W.F."/>
        </authorList>
    </citation>
    <scope>NUCLEOTIDE SEQUENCE [LARGE SCALE GENOMIC DNA]</scope>
    <source>
        <strain evidence="9 10">CCBAU 23380</strain>
    </source>
</reference>
<keyword evidence="10" id="KW-1185">Reference proteome</keyword>
<gene>
    <name evidence="9" type="ORF">AU381_26820</name>
</gene>
<dbReference type="Proteomes" id="UP000094025">
    <property type="component" value="Unassembled WGS sequence"/>
</dbReference>
<dbReference type="PROSITE" id="PS51007">
    <property type="entry name" value="CYTC"/>
    <property type="match status" value="1"/>
</dbReference>
<accession>A0A178Y6M1</accession>
<evidence type="ECO:0000256" key="5">
    <source>
        <dbReference type="ARBA" id="ARBA00023004"/>
    </source>
</evidence>
<dbReference type="STRING" id="1472378.AU381_26820"/>
<comment type="caution">
    <text evidence="9">The sequence shown here is derived from an EMBL/GenBank/DDBJ whole genome shotgun (WGS) entry which is preliminary data.</text>
</comment>
<evidence type="ECO:0000256" key="2">
    <source>
        <dbReference type="ARBA" id="ARBA00022617"/>
    </source>
</evidence>
<dbReference type="GO" id="GO:0046872">
    <property type="term" value="F:metal ion binding"/>
    <property type="evidence" value="ECO:0007669"/>
    <property type="project" value="UniProtKB-KW"/>
</dbReference>
<evidence type="ECO:0000256" key="7">
    <source>
        <dbReference type="SAM" id="SignalP"/>
    </source>
</evidence>
<proteinExistence type="predicted"/>
<keyword evidence="7" id="KW-0732">Signal</keyword>
<dbReference type="RefSeq" id="WP_064240249.1">
    <property type="nucleotide sequence ID" value="NZ_LPUX01000049.1"/>
</dbReference>
<evidence type="ECO:0000313" key="10">
    <source>
        <dbReference type="Proteomes" id="UP000094025"/>
    </source>
</evidence>
<dbReference type="InterPro" id="IPR002327">
    <property type="entry name" value="Cyt_c_1A/1B"/>
</dbReference>
<evidence type="ECO:0000256" key="3">
    <source>
        <dbReference type="ARBA" id="ARBA00022723"/>
    </source>
</evidence>
<feature type="signal peptide" evidence="7">
    <location>
        <begin position="1"/>
        <end position="22"/>
    </location>
</feature>
<evidence type="ECO:0000256" key="1">
    <source>
        <dbReference type="ARBA" id="ARBA00022448"/>
    </source>
</evidence>
<keyword evidence="4" id="KW-0249">Electron transport</keyword>
<dbReference type="GO" id="GO:0009055">
    <property type="term" value="F:electron transfer activity"/>
    <property type="evidence" value="ECO:0007669"/>
    <property type="project" value="InterPro"/>
</dbReference>
<keyword evidence="5 6" id="KW-0408">Iron</keyword>
<keyword evidence="2 6" id="KW-0349">Heme</keyword>
<dbReference type="OrthoDB" id="9805828at2"/>
<keyword evidence="3 6" id="KW-0479">Metal-binding</keyword>
<keyword evidence="1" id="KW-0813">Transport</keyword>
<name>A0A178Y6M1_9HYPH</name>
<evidence type="ECO:0000313" key="9">
    <source>
        <dbReference type="EMBL" id="OAP42984.1"/>
    </source>
</evidence>
<feature type="chain" id="PRO_5008097558" evidence="7">
    <location>
        <begin position="23"/>
        <end position="128"/>
    </location>
</feature>
<feature type="domain" description="Cytochrome c" evidence="8">
    <location>
        <begin position="25"/>
        <end position="127"/>
    </location>
</feature>
<evidence type="ECO:0000256" key="4">
    <source>
        <dbReference type="ARBA" id="ARBA00022982"/>
    </source>
</evidence>
<organism evidence="9 10">
    <name type="scientific">Sinorhizobium glycinis</name>
    <dbReference type="NCBI Taxonomy" id="1472378"/>
    <lineage>
        <taxon>Bacteria</taxon>
        <taxon>Pseudomonadati</taxon>
        <taxon>Pseudomonadota</taxon>
        <taxon>Alphaproteobacteria</taxon>
        <taxon>Hyphomicrobiales</taxon>
        <taxon>Rhizobiaceae</taxon>
        <taxon>Sinorhizobium/Ensifer group</taxon>
        <taxon>Sinorhizobium</taxon>
    </lineage>
</organism>